<dbReference type="GO" id="GO:0030335">
    <property type="term" value="P:positive regulation of cell migration"/>
    <property type="evidence" value="ECO:0007669"/>
    <property type="project" value="TreeGrafter"/>
</dbReference>
<comment type="similarity">
    <text evidence="2 9">Belongs to the intercrine beta (chemokine CC) family.</text>
</comment>
<dbReference type="RefSeq" id="XP_012665197.1">
    <property type="nucleotide sequence ID" value="XM_012809743.2"/>
</dbReference>
<dbReference type="OMA" id="SIPVTCC"/>
<dbReference type="GO" id="GO:0045663">
    <property type="term" value="P:positive regulation of myoblast differentiation"/>
    <property type="evidence" value="ECO:0007669"/>
    <property type="project" value="Ensembl"/>
</dbReference>
<reference evidence="12" key="1">
    <citation type="submission" date="2011-03" db="EMBL/GenBank/DDBJ databases">
        <title>Version 3 of the genome sequence of Otolemur garnettii (Bushbaby).</title>
        <authorList>
            <consortium name="The Broad Institute Genome Sequencing Platform"/>
            <person name="Di Palma F."/>
            <person name="Johnson J."/>
            <person name="Lander E.S."/>
            <person name="Lindblad-Toh K."/>
            <person name="Jaffe D.B."/>
            <person name="Gnerre S."/>
            <person name="MacCallum I."/>
            <person name="Przybylski D."/>
            <person name="Ribeiro F.J."/>
            <person name="Burton J.N."/>
            <person name="Walker B.J."/>
            <person name="Sharpe T."/>
            <person name="Hall G."/>
        </authorList>
    </citation>
    <scope>NUCLEOTIDE SEQUENCE [LARGE SCALE GENOMIC DNA]</scope>
</reference>
<dbReference type="FunCoup" id="H0XN14">
    <property type="interactions" value="504"/>
</dbReference>
<dbReference type="GO" id="GO:0048245">
    <property type="term" value="P:eosinophil chemotaxis"/>
    <property type="evidence" value="ECO:0007669"/>
    <property type="project" value="TreeGrafter"/>
</dbReference>
<evidence type="ECO:0000256" key="6">
    <source>
        <dbReference type="ARBA" id="ARBA00022729"/>
    </source>
</evidence>
<dbReference type="InterPro" id="IPR039809">
    <property type="entry name" value="Chemokine_b/g/d"/>
</dbReference>
<evidence type="ECO:0000256" key="2">
    <source>
        <dbReference type="ARBA" id="ARBA00010868"/>
    </source>
</evidence>
<dbReference type="GO" id="GO:0070098">
    <property type="term" value="P:chemokine-mediated signaling pathway"/>
    <property type="evidence" value="ECO:0007669"/>
    <property type="project" value="TreeGrafter"/>
</dbReference>
<keyword evidence="6 9" id="KW-0732">Signal</keyword>
<evidence type="ECO:0000313" key="12">
    <source>
        <dbReference type="Proteomes" id="UP000005225"/>
    </source>
</evidence>
<dbReference type="GO" id="GO:0005615">
    <property type="term" value="C:extracellular space"/>
    <property type="evidence" value="ECO:0007669"/>
    <property type="project" value="UniProtKB-KW"/>
</dbReference>
<gene>
    <name evidence="11" type="primary">LOC100953069</name>
</gene>
<reference evidence="11" key="2">
    <citation type="submission" date="2025-08" db="UniProtKB">
        <authorList>
            <consortium name="Ensembl"/>
        </authorList>
    </citation>
    <scope>IDENTIFICATION</scope>
</reference>
<evidence type="ECO:0000256" key="9">
    <source>
        <dbReference type="RuleBase" id="RU361150"/>
    </source>
</evidence>
<dbReference type="SMART" id="SM00199">
    <property type="entry name" value="SCY"/>
    <property type="match status" value="1"/>
</dbReference>
<dbReference type="GeneID" id="100953069"/>
<dbReference type="FunFam" id="2.40.50.40:FF:000002">
    <property type="entry name" value="C-C motif chemokine"/>
    <property type="match status" value="1"/>
</dbReference>
<dbReference type="eggNOG" id="ENOG502S8M4">
    <property type="taxonomic scope" value="Eukaryota"/>
</dbReference>
<sequence>MKVSAALLGLLLVAAIFTPQGLAQPDPASIPIACCFSVVKRKISIQRLKSYRITSIDCSQEAVIFKTKLGREVCADPMEKWVQDSMKCLDQKSQTLKP</sequence>
<dbReference type="GO" id="GO:1901741">
    <property type="term" value="P:positive regulation of myoblast fusion"/>
    <property type="evidence" value="ECO:0007669"/>
    <property type="project" value="Ensembl"/>
</dbReference>
<evidence type="ECO:0000256" key="8">
    <source>
        <dbReference type="ARBA" id="ARBA00023198"/>
    </source>
</evidence>
<feature type="domain" description="Chemokine interleukin-8-like" evidence="10">
    <location>
        <begin position="31"/>
        <end position="89"/>
    </location>
</feature>
<dbReference type="GO" id="GO:0006954">
    <property type="term" value="P:inflammatory response"/>
    <property type="evidence" value="ECO:0007669"/>
    <property type="project" value="UniProtKB-KW"/>
</dbReference>
<dbReference type="PROSITE" id="PS00472">
    <property type="entry name" value="SMALL_CYTOKINES_CC"/>
    <property type="match status" value="1"/>
</dbReference>
<dbReference type="GO" id="GO:0006816">
    <property type="term" value="P:calcium ion transport"/>
    <property type="evidence" value="ECO:0007669"/>
    <property type="project" value="Ensembl"/>
</dbReference>
<dbReference type="GO" id="GO:0006874">
    <property type="term" value="P:intracellular calcium ion homeostasis"/>
    <property type="evidence" value="ECO:0007669"/>
    <property type="project" value="Ensembl"/>
</dbReference>
<evidence type="ECO:0000256" key="4">
    <source>
        <dbReference type="ARBA" id="ARBA00022514"/>
    </source>
</evidence>
<dbReference type="OrthoDB" id="9930747at2759"/>
<dbReference type="GO" id="GO:0048020">
    <property type="term" value="F:CCR chemokine receptor binding"/>
    <property type="evidence" value="ECO:0007669"/>
    <property type="project" value="TreeGrafter"/>
</dbReference>
<dbReference type="GO" id="GO:0061844">
    <property type="term" value="P:antimicrobial humoral immune response mediated by antimicrobial peptide"/>
    <property type="evidence" value="ECO:0007669"/>
    <property type="project" value="TreeGrafter"/>
</dbReference>
<dbReference type="EMBL" id="AAQR03133335">
    <property type="status" value="NOT_ANNOTATED_CDS"/>
    <property type="molecule type" value="Genomic_DNA"/>
</dbReference>
<dbReference type="STRING" id="30611.ENSOGAP00000017505"/>
<dbReference type="GO" id="GO:0007267">
    <property type="term" value="P:cell-cell signaling"/>
    <property type="evidence" value="ECO:0007669"/>
    <property type="project" value="Ensembl"/>
</dbReference>
<evidence type="ECO:0000256" key="7">
    <source>
        <dbReference type="ARBA" id="ARBA00023157"/>
    </source>
</evidence>
<dbReference type="GeneTree" id="ENSGT01130000278316"/>
<evidence type="ECO:0000259" key="10">
    <source>
        <dbReference type="SMART" id="SM00199"/>
    </source>
</evidence>
<dbReference type="CDD" id="cd00272">
    <property type="entry name" value="Chemokine_CC"/>
    <property type="match status" value="1"/>
</dbReference>
<dbReference type="InParanoid" id="H0XN14"/>
<dbReference type="InterPro" id="IPR036048">
    <property type="entry name" value="Interleukin_8-like_sf"/>
</dbReference>
<dbReference type="GO" id="GO:0006887">
    <property type="term" value="P:exocytosis"/>
    <property type="evidence" value="ECO:0007669"/>
    <property type="project" value="Ensembl"/>
</dbReference>
<dbReference type="Ensembl" id="ENSOGAT00000028612.1">
    <property type="protein sequence ID" value="ENSOGAP00000017505.1"/>
    <property type="gene ID" value="ENSOGAG00000028610.1"/>
</dbReference>
<dbReference type="PANTHER" id="PTHR12015:SF209">
    <property type="entry name" value="C-C MOTIF CHEMOKINE 8"/>
    <property type="match status" value="1"/>
</dbReference>
<dbReference type="Pfam" id="PF00048">
    <property type="entry name" value="IL8"/>
    <property type="match status" value="1"/>
</dbReference>
<keyword evidence="7" id="KW-1015">Disulfide bond</keyword>
<dbReference type="Proteomes" id="UP000005225">
    <property type="component" value="Unassembled WGS sequence"/>
</dbReference>
<dbReference type="InterPro" id="IPR000827">
    <property type="entry name" value="Chemokine_CC_CS"/>
</dbReference>
<comment type="subcellular location">
    <subcellularLocation>
        <location evidence="1 9">Secreted</location>
    </subcellularLocation>
</comment>
<feature type="signal peptide" evidence="9">
    <location>
        <begin position="1"/>
        <end position="23"/>
    </location>
</feature>
<dbReference type="GO" id="GO:0008009">
    <property type="term" value="F:chemokine activity"/>
    <property type="evidence" value="ECO:0007669"/>
    <property type="project" value="InterPro"/>
</dbReference>
<dbReference type="HOGENOM" id="CLU_141716_1_0_1"/>
<dbReference type="GO" id="GO:0044828">
    <property type="term" value="P:host-mediated suppression of viral genome replication"/>
    <property type="evidence" value="ECO:0007669"/>
    <property type="project" value="Ensembl"/>
</dbReference>
<dbReference type="InterPro" id="IPR001811">
    <property type="entry name" value="Chemokine_IL8-like_dom"/>
</dbReference>
<feature type="chain" id="PRO_5005133506" description="C-C motif chemokine" evidence="9">
    <location>
        <begin position="24"/>
        <end position="98"/>
    </location>
</feature>
<keyword evidence="12" id="KW-1185">Reference proteome</keyword>
<dbReference type="PANTHER" id="PTHR12015">
    <property type="entry name" value="SMALL INDUCIBLE CYTOKINE A"/>
    <property type="match status" value="1"/>
</dbReference>
<name>H0XN14_OTOGA</name>
<dbReference type="GO" id="GO:0004672">
    <property type="term" value="F:protein kinase activity"/>
    <property type="evidence" value="ECO:0007669"/>
    <property type="project" value="Ensembl"/>
</dbReference>
<proteinExistence type="inferred from homology"/>
<keyword evidence="8" id="KW-0395">Inflammatory response</keyword>
<dbReference type="Gene3D" id="2.40.50.40">
    <property type="match status" value="1"/>
</dbReference>
<keyword evidence="4 9" id="KW-0202">Cytokine</keyword>
<dbReference type="AlphaFoldDB" id="H0XN14"/>
<evidence type="ECO:0000256" key="3">
    <source>
        <dbReference type="ARBA" id="ARBA00022500"/>
    </source>
</evidence>
<keyword evidence="5 9" id="KW-0964">Secreted</keyword>
<protein>
    <recommendedName>
        <fullName evidence="9">C-C motif chemokine</fullName>
    </recommendedName>
</protein>
<evidence type="ECO:0000256" key="1">
    <source>
        <dbReference type="ARBA" id="ARBA00004613"/>
    </source>
</evidence>
<organism evidence="11 12">
    <name type="scientific">Otolemur garnettii</name>
    <name type="common">Small-eared galago</name>
    <name type="synonym">Garnett's greater bushbaby</name>
    <dbReference type="NCBI Taxonomy" id="30611"/>
    <lineage>
        <taxon>Eukaryota</taxon>
        <taxon>Metazoa</taxon>
        <taxon>Chordata</taxon>
        <taxon>Craniata</taxon>
        <taxon>Vertebrata</taxon>
        <taxon>Euteleostomi</taxon>
        <taxon>Mammalia</taxon>
        <taxon>Eutheria</taxon>
        <taxon>Euarchontoglires</taxon>
        <taxon>Primates</taxon>
        <taxon>Strepsirrhini</taxon>
        <taxon>Lorisiformes</taxon>
        <taxon>Galagidae</taxon>
        <taxon>Otolemur</taxon>
    </lineage>
</organism>
<accession>H0XN14</accession>
<dbReference type="SUPFAM" id="SSF54117">
    <property type="entry name" value="Interleukin 8-like chemokines"/>
    <property type="match status" value="1"/>
</dbReference>
<reference evidence="11" key="3">
    <citation type="submission" date="2025-09" db="UniProtKB">
        <authorList>
            <consortium name="Ensembl"/>
        </authorList>
    </citation>
    <scope>IDENTIFICATION</scope>
</reference>
<dbReference type="KEGG" id="oga:100953069"/>
<dbReference type="GO" id="GO:0016004">
    <property type="term" value="F:phospholipase activator activity"/>
    <property type="evidence" value="ECO:0007669"/>
    <property type="project" value="Ensembl"/>
</dbReference>
<evidence type="ECO:0000256" key="5">
    <source>
        <dbReference type="ARBA" id="ARBA00022525"/>
    </source>
</evidence>
<evidence type="ECO:0000313" key="11">
    <source>
        <dbReference type="Ensembl" id="ENSOGAP00000017505.1"/>
    </source>
</evidence>
<keyword evidence="3 9" id="KW-0145">Chemotaxis</keyword>